<feature type="region of interest" description="Disordered" evidence="5">
    <location>
        <begin position="128"/>
        <end position="158"/>
    </location>
</feature>
<dbReference type="Gene3D" id="1.10.4040.10">
    <property type="entry name" value="Penicillinase repressor domain"/>
    <property type="match status" value="1"/>
</dbReference>
<dbReference type="Proteomes" id="UP000235916">
    <property type="component" value="Unassembled WGS sequence"/>
</dbReference>
<accession>A0A2N8L061</accession>
<evidence type="ECO:0000256" key="5">
    <source>
        <dbReference type="SAM" id="MobiDB-lite"/>
    </source>
</evidence>
<evidence type="ECO:0000313" key="7">
    <source>
        <dbReference type="Proteomes" id="UP000235916"/>
    </source>
</evidence>
<reference evidence="6 7" key="1">
    <citation type="submission" date="2018-01" db="EMBL/GenBank/DDBJ databases">
        <title>Draft genome sequence of Paucibacter aquatile CR182 isolated from freshwater of the Nakdong River.</title>
        <authorList>
            <person name="Choi A."/>
            <person name="Chung E.J."/>
        </authorList>
    </citation>
    <scope>NUCLEOTIDE SEQUENCE [LARGE SCALE GENOMIC DNA]</scope>
    <source>
        <strain evidence="6 7">CR182</strain>
    </source>
</reference>
<dbReference type="InterPro" id="IPR036390">
    <property type="entry name" value="WH_DNA-bd_sf"/>
</dbReference>
<gene>
    <name evidence="6" type="ORF">C1O66_17200</name>
</gene>
<dbReference type="EMBL" id="POSP01000003">
    <property type="protein sequence ID" value="PND39090.1"/>
    <property type="molecule type" value="Genomic_DNA"/>
</dbReference>
<keyword evidence="4" id="KW-0804">Transcription</keyword>
<organism evidence="6 7">
    <name type="scientific">Kinneretia aquatilis</name>
    <dbReference type="NCBI Taxonomy" id="2070761"/>
    <lineage>
        <taxon>Bacteria</taxon>
        <taxon>Pseudomonadati</taxon>
        <taxon>Pseudomonadota</taxon>
        <taxon>Betaproteobacteria</taxon>
        <taxon>Burkholderiales</taxon>
        <taxon>Sphaerotilaceae</taxon>
        <taxon>Roseateles</taxon>
    </lineage>
</organism>
<dbReference type="OrthoDB" id="279010at2"/>
<sequence>MGSISDAESRILQVLWAQPGLQPLAAEDIAAALAAQAAEAPGEASEWQLGTVKTLLNRLLNKGAISAERDGRRYLYRPVLEQQAWEGQESLGLLDRLFRGRLSPLVAHFSAQRQLSPEDVQALRELLDQQPPTVAPTPGAKAKPANARTAAKRRGGVR</sequence>
<protein>
    <submittedName>
        <fullName evidence="6">BlaI/MecI/CopY family transcriptional regulator</fullName>
    </submittedName>
</protein>
<dbReference type="RefSeq" id="WP_102769008.1">
    <property type="nucleotide sequence ID" value="NZ_POSP01000003.1"/>
</dbReference>
<dbReference type="AlphaFoldDB" id="A0A2N8L061"/>
<dbReference type="InterPro" id="IPR005650">
    <property type="entry name" value="BlaI_family"/>
</dbReference>
<dbReference type="Pfam" id="PF03965">
    <property type="entry name" value="Penicillinase_R"/>
    <property type="match status" value="1"/>
</dbReference>
<dbReference type="Gene3D" id="1.10.10.10">
    <property type="entry name" value="Winged helix-like DNA-binding domain superfamily/Winged helix DNA-binding domain"/>
    <property type="match status" value="1"/>
</dbReference>
<dbReference type="InterPro" id="IPR036388">
    <property type="entry name" value="WH-like_DNA-bd_sf"/>
</dbReference>
<keyword evidence="2" id="KW-0805">Transcription regulation</keyword>
<evidence type="ECO:0000256" key="2">
    <source>
        <dbReference type="ARBA" id="ARBA00023015"/>
    </source>
</evidence>
<keyword evidence="3" id="KW-0238">DNA-binding</keyword>
<evidence type="ECO:0000256" key="1">
    <source>
        <dbReference type="ARBA" id="ARBA00011046"/>
    </source>
</evidence>
<feature type="compositionally biased region" description="Low complexity" evidence="5">
    <location>
        <begin position="140"/>
        <end position="149"/>
    </location>
</feature>
<evidence type="ECO:0000256" key="4">
    <source>
        <dbReference type="ARBA" id="ARBA00023163"/>
    </source>
</evidence>
<evidence type="ECO:0000256" key="3">
    <source>
        <dbReference type="ARBA" id="ARBA00023125"/>
    </source>
</evidence>
<dbReference type="SUPFAM" id="SSF46785">
    <property type="entry name" value="Winged helix' DNA-binding domain"/>
    <property type="match status" value="1"/>
</dbReference>
<dbReference type="PIRSF" id="PIRSF019455">
    <property type="entry name" value="CopR_AtkY"/>
    <property type="match status" value="1"/>
</dbReference>
<name>A0A2N8L061_9BURK</name>
<comment type="caution">
    <text evidence="6">The sequence shown here is derived from an EMBL/GenBank/DDBJ whole genome shotgun (WGS) entry which is preliminary data.</text>
</comment>
<evidence type="ECO:0000313" key="6">
    <source>
        <dbReference type="EMBL" id="PND39090.1"/>
    </source>
</evidence>
<dbReference type="GO" id="GO:0003677">
    <property type="term" value="F:DNA binding"/>
    <property type="evidence" value="ECO:0007669"/>
    <property type="project" value="UniProtKB-KW"/>
</dbReference>
<keyword evidence="7" id="KW-1185">Reference proteome</keyword>
<dbReference type="GO" id="GO:0045892">
    <property type="term" value="P:negative regulation of DNA-templated transcription"/>
    <property type="evidence" value="ECO:0007669"/>
    <property type="project" value="InterPro"/>
</dbReference>
<proteinExistence type="inferred from homology"/>
<comment type="similarity">
    <text evidence="1">Belongs to the BlaI transcriptional regulatory family.</text>
</comment>